<dbReference type="AlphaFoldDB" id="A0A318V7Q3"/>
<dbReference type="InterPro" id="IPR011008">
    <property type="entry name" value="Dimeric_a/b-barrel"/>
</dbReference>
<evidence type="ECO:0000313" key="4">
    <source>
        <dbReference type="Proteomes" id="UP000247551"/>
    </source>
</evidence>
<sequence length="122" mass="13958">MIRVFLVVRAEYDFAQSFIQTGVFMIRHVLFIQYKEQASATDIATSLANFDAIKDKIDGIESVEWGLNNSPEGRNKEYTHCVFMTFVDEAARDAYIPHPEHEVLKAQLGPILEDIIVFDYAI</sequence>
<dbReference type="PANTHER" id="PTHR33178">
    <property type="match status" value="1"/>
</dbReference>
<feature type="domain" description="Stress-response A/B barrel" evidence="2">
    <location>
        <begin position="26"/>
        <end position="120"/>
    </location>
</feature>
<organism evidence="3 4">
    <name type="scientific">Marinomonas alcarazii</name>
    <dbReference type="NCBI Taxonomy" id="491949"/>
    <lineage>
        <taxon>Bacteria</taxon>
        <taxon>Pseudomonadati</taxon>
        <taxon>Pseudomonadota</taxon>
        <taxon>Gammaproteobacteria</taxon>
        <taxon>Oceanospirillales</taxon>
        <taxon>Oceanospirillaceae</taxon>
        <taxon>Marinomonas</taxon>
    </lineage>
</organism>
<dbReference type="Pfam" id="PF07876">
    <property type="entry name" value="Dabb"/>
    <property type="match status" value="1"/>
</dbReference>
<reference evidence="3 4" key="1">
    <citation type="submission" date="2018-06" db="EMBL/GenBank/DDBJ databases">
        <title>Genomic Encyclopedia of Type Strains, Phase III (KMG-III): the genomes of soil and plant-associated and newly described type strains.</title>
        <authorList>
            <person name="Whitman W."/>
        </authorList>
    </citation>
    <scope>NUCLEOTIDE SEQUENCE [LARGE SCALE GENOMIC DNA]</scope>
    <source>
        <strain evidence="3 4">CECT 7730</strain>
    </source>
</reference>
<dbReference type="SUPFAM" id="SSF54909">
    <property type="entry name" value="Dimeric alpha+beta barrel"/>
    <property type="match status" value="1"/>
</dbReference>
<keyword evidence="4" id="KW-1185">Reference proteome</keyword>
<evidence type="ECO:0000256" key="1">
    <source>
        <dbReference type="ARBA" id="ARBA00011738"/>
    </source>
</evidence>
<dbReference type="InterPro" id="IPR044662">
    <property type="entry name" value="HS1/DABB1-like"/>
</dbReference>
<name>A0A318V7Q3_9GAMM</name>
<protein>
    <submittedName>
        <fullName evidence="3">Stress responsive alpha/beta barrel protein</fullName>
    </submittedName>
</protein>
<comment type="caution">
    <text evidence="3">The sequence shown here is derived from an EMBL/GenBank/DDBJ whole genome shotgun (WGS) entry which is preliminary data.</text>
</comment>
<dbReference type="Gene3D" id="3.30.70.100">
    <property type="match status" value="1"/>
</dbReference>
<evidence type="ECO:0000313" key="3">
    <source>
        <dbReference type="EMBL" id="PYF79989.1"/>
    </source>
</evidence>
<dbReference type="EMBL" id="QKLW01000007">
    <property type="protein sequence ID" value="PYF79989.1"/>
    <property type="molecule type" value="Genomic_DNA"/>
</dbReference>
<dbReference type="SMART" id="SM00886">
    <property type="entry name" value="Dabb"/>
    <property type="match status" value="1"/>
</dbReference>
<dbReference type="Proteomes" id="UP000247551">
    <property type="component" value="Unassembled WGS sequence"/>
</dbReference>
<accession>A0A318V7Q3</accession>
<dbReference type="InterPro" id="IPR013097">
    <property type="entry name" value="Dabb"/>
</dbReference>
<evidence type="ECO:0000259" key="2">
    <source>
        <dbReference type="PROSITE" id="PS51502"/>
    </source>
</evidence>
<gene>
    <name evidence="3" type="ORF">DFP75_107154</name>
</gene>
<dbReference type="PANTHER" id="PTHR33178:SF10">
    <property type="entry name" value="STRESS-RESPONSE A_B BARREL DOMAIN-CONTAINING PROTEIN"/>
    <property type="match status" value="1"/>
</dbReference>
<comment type="subunit">
    <text evidence="1">Homodimer.</text>
</comment>
<proteinExistence type="predicted"/>
<dbReference type="PROSITE" id="PS51502">
    <property type="entry name" value="S_R_A_B_BARREL"/>
    <property type="match status" value="1"/>
</dbReference>